<keyword evidence="3" id="KW-0804">Transcription</keyword>
<evidence type="ECO:0000256" key="2">
    <source>
        <dbReference type="ARBA" id="ARBA00009953"/>
    </source>
</evidence>
<feature type="domain" description="RPAP1 C-terminal" evidence="5">
    <location>
        <begin position="274"/>
        <end position="340"/>
    </location>
</feature>
<comment type="caution">
    <text evidence="8">The sequence shown here is derived from an EMBL/GenBank/DDBJ whole genome shotgun (WGS) entry which is preliminary data.</text>
</comment>
<dbReference type="Pfam" id="PF08621">
    <property type="entry name" value="RPAP1_N"/>
    <property type="match status" value="1"/>
</dbReference>
<keyword evidence="9" id="KW-1185">Reference proteome</keyword>
<evidence type="ECO:0000259" key="5">
    <source>
        <dbReference type="Pfam" id="PF08620"/>
    </source>
</evidence>
<evidence type="ECO:0000259" key="7">
    <source>
        <dbReference type="Pfam" id="PF25766"/>
    </source>
</evidence>
<comment type="similarity">
    <text evidence="2">Belongs to the RPAP1 family.</text>
</comment>
<evidence type="ECO:0000256" key="4">
    <source>
        <dbReference type="ARBA" id="ARBA00023242"/>
    </source>
</evidence>
<dbReference type="Proteomes" id="UP001378592">
    <property type="component" value="Unassembled WGS sequence"/>
</dbReference>
<dbReference type="InterPro" id="IPR057989">
    <property type="entry name" value="TPR_RPAP1/MINIYO-like"/>
</dbReference>
<reference evidence="8 9" key="1">
    <citation type="submission" date="2024-03" db="EMBL/GenBank/DDBJ databases">
        <title>The genome assembly and annotation of the cricket Gryllus longicercus Weissman &amp; Gray.</title>
        <authorList>
            <person name="Szrajer S."/>
            <person name="Gray D."/>
            <person name="Ylla G."/>
        </authorList>
    </citation>
    <scope>NUCLEOTIDE SEQUENCE [LARGE SCALE GENOMIC DNA]</scope>
    <source>
        <strain evidence="8">DAG 2021-001</strain>
        <tissue evidence="8">Whole body minus gut</tissue>
    </source>
</reference>
<evidence type="ECO:0000256" key="1">
    <source>
        <dbReference type="ARBA" id="ARBA00004123"/>
    </source>
</evidence>
<feature type="domain" description="RPAP1 N-terminal" evidence="6">
    <location>
        <begin position="155"/>
        <end position="198"/>
    </location>
</feature>
<sequence length="1235" mass="140737">MSAMERPKPGDDEEDLLRQQEEYFKKRVTPSVRVVNKRKCDQPNVSEFAKARHKKKMPVHTVVQSVLSEVKEKLPQCNNWSFSCSSSKEGFPEVFARNETVTGLGTSIFSQHVNVLNPLNHENSLKPSDCAGTENEVVKTIGSKSYILSGNDSMEIHQENVKKLSEMSVEEICAEQKKLKETLDPKLLQFLLSRRKKSENNVNCDMESEEIKNNMCDNPCFEVEGTDQTSAEFINVLCDSENKWLHMNVVEEEKLQWVGDIAPAEPINADHQYNARFDFQGLLMPYTLKEIDVRQGLYHHGMEQQRPGYSIEELYQLSRSTVLQQRIVALSTIGNILEKIKKGFYDVCFNDNLLSKFLDHDLFLLLRFAIDENTEIQLVASLFALKNLLCSDVDELCLDRAMGCRRSIWQPCLFVMNTLSDEQELKESEDELKDYKMLKIDVIKGALRTDIILRIRYILEVLKPGPKATILCLEILTRIVRHSYESALAITCCPRLMKVIVTNFIPKNWSTMVDDVRPLDMQSVYNTPLAEALKLLRIIACHSLKLASDLVHKYSIMESVISYISIDPKECPMPFREVLNLILESFYIWQTFLAYNLATHYFIDVYPLLMRLLQFHYNTTSMENSSSSFSYEHGTALISLIEQAVHTSQSQFENNHHSSRTLSYCHVKDFAGTLEVCLSKWLSQLGSATDVTFSAMKLVGATFNCLASLYSFHLVQADSDIVSWLSNLESFCELKVLQYLKSEGFKKATASLQNSSCLLYTGEVGSKRSPASLPSLGALLWKGESLTPVLQPKSPIALLGGLLNFLVVAYTKHKGLNSKYVSALMEDSAFIDYIKCINEKASPKLASHWFARLEIDLLTSFLKITYLKSFHLHLIHLMAFKLVTLIQRDEKYLLHDVMSQIVFNADYFQNSCALSEKMAALQIDSSQSKVVPKEHLILMTCQELPALWNCYKEYLNLGEDLTLSNHMATNNLTATKQGSELFLPADWSYLPIIHLNNNKGTEQKLYSDSSSSSSAAVAAVTTALKWVFLVEELRPDITVTLNVTDKYCCLSTVFLCGSDLFLDPIIHELLFACFRRLMQDYQKIKFPSSFYEMYTQLLEQFAAVSYGDNLFGHFLLVPLQQRHSTDLRKQVWSEHAAVLRILSTPVQQLLFPVNEMLEPCEVDESLLLTYLHCLAMGTVREIWCPVLYLTAMHHVATFINLHNETDLAKRMKLKISKLGNKELQSLLVNYKQASK</sequence>
<dbReference type="PANTHER" id="PTHR21483">
    <property type="entry name" value="RNA POLYMERASE II-ASSOCIATED PROTEIN 1"/>
    <property type="match status" value="1"/>
</dbReference>
<feature type="domain" description="RPAP1/MINIYO-like TPR repeats" evidence="7">
    <location>
        <begin position="989"/>
        <end position="1205"/>
    </location>
</feature>
<dbReference type="InterPro" id="IPR013929">
    <property type="entry name" value="RPAP1_C"/>
</dbReference>
<dbReference type="Pfam" id="PF25766">
    <property type="entry name" value="TPR_RPAP1"/>
    <property type="match status" value="1"/>
</dbReference>
<dbReference type="AlphaFoldDB" id="A0AAN9VH89"/>
<proteinExistence type="inferred from homology"/>
<evidence type="ECO:0000313" key="8">
    <source>
        <dbReference type="EMBL" id="KAK7863768.1"/>
    </source>
</evidence>
<dbReference type="InterPro" id="IPR039913">
    <property type="entry name" value="RPAP1/Rba50"/>
</dbReference>
<evidence type="ECO:0008006" key="10">
    <source>
        <dbReference type="Google" id="ProtNLM"/>
    </source>
</evidence>
<evidence type="ECO:0000313" key="9">
    <source>
        <dbReference type="Proteomes" id="UP001378592"/>
    </source>
</evidence>
<organism evidence="8 9">
    <name type="scientific">Gryllus longicercus</name>
    <dbReference type="NCBI Taxonomy" id="2509291"/>
    <lineage>
        <taxon>Eukaryota</taxon>
        <taxon>Metazoa</taxon>
        <taxon>Ecdysozoa</taxon>
        <taxon>Arthropoda</taxon>
        <taxon>Hexapoda</taxon>
        <taxon>Insecta</taxon>
        <taxon>Pterygota</taxon>
        <taxon>Neoptera</taxon>
        <taxon>Polyneoptera</taxon>
        <taxon>Orthoptera</taxon>
        <taxon>Ensifera</taxon>
        <taxon>Gryllidea</taxon>
        <taxon>Grylloidea</taxon>
        <taxon>Gryllidae</taxon>
        <taxon>Gryllinae</taxon>
        <taxon>Gryllus</taxon>
    </lineage>
</organism>
<dbReference type="InterPro" id="IPR013930">
    <property type="entry name" value="RPAP1_N"/>
</dbReference>
<evidence type="ECO:0000259" key="6">
    <source>
        <dbReference type="Pfam" id="PF08621"/>
    </source>
</evidence>
<dbReference type="PANTHER" id="PTHR21483:SF18">
    <property type="entry name" value="RNA POLYMERASE II-ASSOCIATED PROTEIN 1"/>
    <property type="match status" value="1"/>
</dbReference>
<protein>
    <recommendedName>
        <fullName evidence="10">RNA polymerase II-associated protein 1</fullName>
    </recommendedName>
</protein>
<dbReference type="EMBL" id="JAZDUA010000221">
    <property type="protein sequence ID" value="KAK7863768.1"/>
    <property type="molecule type" value="Genomic_DNA"/>
</dbReference>
<accession>A0AAN9VH89</accession>
<name>A0AAN9VH89_9ORTH</name>
<keyword evidence="4" id="KW-0539">Nucleus</keyword>
<gene>
    <name evidence="8" type="ORF">R5R35_009575</name>
</gene>
<dbReference type="Pfam" id="PF08620">
    <property type="entry name" value="RPAP1_C"/>
    <property type="match status" value="1"/>
</dbReference>
<evidence type="ECO:0000256" key="3">
    <source>
        <dbReference type="ARBA" id="ARBA00023163"/>
    </source>
</evidence>
<comment type="subcellular location">
    <subcellularLocation>
        <location evidence="1">Nucleus</location>
    </subcellularLocation>
</comment>
<dbReference type="GO" id="GO:0006366">
    <property type="term" value="P:transcription by RNA polymerase II"/>
    <property type="evidence" value="ECO:0007669"/>
    <property type="project" value="InterPro"/>
</dbReference>